<evidence type="ECO:0000313" key="6">
    <source>
        <dbReference type="Proteomes" id="UP000190092"/>
    </source>
</evidence>
<dbReference type="SMART" id="SM00422">
    <property type="entry name" value="HTH_MERR"/>
    <property type="match status" value="1"/>
</dbReference>
<sequence length="137" mass="15610">MLTIGKLAALAKTSTDTLRYYERERLIEPADRTESGYRLYDKDSARRIHFIKQAQHCGFTLTEIRDLLVLRNRDAACCGDVRKRAIEKKLQIEHKIKAMKSMSKALDRLIADCANEAHPVEECTIIAALEQAVGRVH</sequence>
<reference evidence="6" key="1">
    <citation type="submission" date="2017-02" db="EMBL/GenBank/DDBJ databases">
        <authorList>
            <person name="Varghese N."/>
            <person name="Submissions S."/>
        </authorList>
    </citation>
    <scope>NUCLEOTIDE SEQUENCE [LARGE SCALE GENOMIC DNA]</scope>
    <source>
        <strain evidence="6">ATCC 27094</strain>
    </source>
</reference>
<dbReference type="Pfam" id="PF13411">
    <property type="entry name" value="MerR_1"/>
    <property type="match status" value="1"/>
</dbReference>
<gene>
    <name evidence="5" type="ORF">SAMN02745126_04831</name>
</gene>
<dbReference type="InterPro" id="IPR009061">
    <property type="entry name" value="DNA-bd_dom_put_sf"/>
</dbReference>
<dbReference type="PANTHER" id="PTHR30204">
    <property type="entry name" value="REDOX-CYCLING DRUG-SENSING TRANSCRIPTIONAL ACTIVATOR SOXR"/>
    <property type="match status" value="1"/>
</dbReference>
<name>A0A1T4SKI8_9HYPH</name>
<dbReference type="EMBL" id="FUWJ01000008">
    <property type="protein sequence ID" value="SKA28804.1"/>
    <property type="molecule type" value="Genomic_DNA"/>
</dbReference>
<dbReference type="PRINTS" id="PR00040">
    <property type="entry name" value="HTHMERR"/>
</dbReference>
<keyword evidence="1" id="KW-0805">Transcription regulation</keyword>
<dbReference type="OrthoDB" id="9802944at2"/>
<dbReference type="CDD" id="cd04770">
    <property type="entry name" value="HTH_HMRTR"/>
    <property type="match status" value="1"/>
</dbReference>
<dbReference type="SUPFAM" id="SSF46955">
    <property type="entry name" value="Putative DNA-binding domain"/>
    <property type="match status" value="1"/>
</dbReference>
<dbReference type="STRING" id="225324.SAMN02745126_04831"/>
<dbReference type="GO" id="GO:0003700">
    <property type="term" value="F:DNA-binding transcription factor activity"/>
    <property type="evidence" value="ECO:0007669"/>
    <property type="project" value="InterPro"/>
</dbReference>
<feature type="domain" description="HTH merR-type" evidence="4">
    <location>
        <begin position="1"/>
        <end position="70"/>
    </location>
</feature>
<dbReference type="RefSeq" id="WP_085936571.1">
    <property type="nucleotide sequence ID" value="NZ_FUWJ01000008.1"/>
</dbReference>
<dbReference type="AlphaFoldDB" id="A0A1T4SKI8"/>
<evidence type="ECO:0000259" key="4">
    <source>
        <dbReference type="PROSITE" id="PS50937"/>
    </source>
</evidence>
<keyword evidence="6" id="KW-1185">Reference proteome</keyword>
<accession>A0A1T4SKI8</accession>
<dbReference type="InterPro" id="IPR000551">
    <property type="entry name" value="MerR-type_HTH_dom"/>
</dbReference>
<dbReference type="InterPro" id="IPR047057">
    <property type="entry name" value="MerR_fam"/>
</dbReference>
<proteinExistence type="predicted"/>
<dbReference type="GO" id="GO:0003677">
    <property type="term" value="F:DNA binding"/>
    <property type="evidence" value="ECO:0007669"/>
    <property type="project" value="UniProtKB-KW"/>
</dbReference>
<keyword evidence="3" id="KW-0804">Transcription</keyword>
<dbReference type="Gene3D" id="1.10.1660.10">
    <property type="match status" value="1"/>
</dbReference>
<evidence type="ECO:0000313" key="5">
    <source>
        <dbReference type="EMBL" id="SKA28804.1"/>
    </source>
</evidence>
<dbReference type="PROSITE" id="PS50937">
    <property type="entry name" value="HTH_MERR_2"/>
    <property type="match status" value="1"/>
</dbReference>
<evidence type="ECO:0000256" key="2">
    <source>
        <dbReference type="ARBA" id="ARBA00023125"/>
    </source>
</evidence>
<evidence type="ECO:0000256" key="1">
    <source>
        <dbReference type="ARBA" id="ARBA00023015"/>
    </source>
</evidence>
<keyword evidence="2" id="KW-0238">DNA-binding</keyword>
<evidence type="ECO:0000256" key="3">
    <source>
        <dbReference type="ARBA" id="ARBA00023163"/>
    </source>
</evidence>
<dbReference type="Proteomes" id="UP000190092">
    <property type="component" value="Unassembled WGS sequence"/>
</dbReference>
<dbReference type="PANTHER" id="PTHR30204:SF94">
    <property type="entry name" value="HEAVY METAL-DEPENDENT TRANSCRIPTIONAL REGULATOR HI_0293-RELATED"/>
    <property type="match status" value="1"/>
</dbReference>
<protein>
    <submittedName>
        <fullName evidence="5">MerR family transcriptional regulator, Zn(II)-responsive regulator of zntA</fullName>
    </submittedName>
</protein>
<organism evidence="5 6">
    <name type="scientific">Enhydrobacter aerosaccus</name>
    <dbReference type="NCBI Taxonomy" id="225324"/>
    <lineage>
        <taxon>Bacteria</taxon>
        <taxon>Pseudomonadati</taxon>
        <taxon>Pseudomonadota</taxon>
        <taxon>Alphaproteobacteria</taxon>
        <taxon>Hyphomicrobiales</taxon>
        <taxon>Enhydrobacter</taxon>
    </lineage>
</organism>